<feature type="non-terminal residue" evidence="1">
    <location>
        <position position="1"/>
    </location>
</feature>
<protein>
    <submittedName>
        <fullName evidence="1">Uncharacterized protein</fullName>
    </submittedName>
</protein>
<accession>A0A9P6SR41</accession>
<keyword evidence="2" id="KW-1185">Reference proteome</keyword>
<evidence type="ECO:0000313" key="2">
    <source>
        <dbReference type="Proteomes" id="UP000749646"/>
    </source>
</evidence>
<comment type="caution">
    <text evidence="1">The sequence shown here is derived from an EMBL/GenBank/DDBJ whole genome shotgun (WGS) entry which is preliminary data.</text>
</comment>
<proteinExistence type="predicted"/>
<name>A0A9P6SR41_9FUNG</name>
<dbReference type="EMBL" id="JAAAHW010002362">
    <property type="protein sequence ID" value="KAF9992094.1"/>
    <property type="molecule type" value="Genomic_DNA"/>
</dbReference>
<evidence type="ECO:0000313" key="1">
    <source>
        <dbReference type="EMBL" id="KAF9992094.1"/>
    </source>
</evidence>
<dbReference type="Proteomes" id="UP000749646">
    <property type="component" value="Unassembled WGS sequence"/>
</dbReference>
<gene>
    <name evidence="1" type="ORF">BGZ65_012691</name>
</gene>
<dbReference type="AlphaFoldDB" id="A0A9P6SR41"/>
<reference evidence="1" key="1">
    <citation type="journal article" date="2020" name="Fungal Divers.">
        <title>Resolving the Mortierellaceae phylogeny through synthesis of multi-gene phylogenetics and phylogenomics.</title>
        <authorList>
            <person name="Vandepol N."/>
            <person name="Liber J."/>
            <person name="Desiro A."/>
            <person name="Na H."/>
            <person name="Kennedy M."/>
            <person name="Barry K."/>
            <person name="Grigoriev I.V."/>
            <person name="Miller A.N."/>
            <person name="O'Donnell K."/>
            <person name="Stajich J.E."/>
            <person name="Bonito G."/>
        </authorList>
    </citation>
    <scope>NUCLEOTIDE SEQUENCE</scope>
    <source>
        <strain evidence="1">MES-2147</strain>
    </source>
</reference>
<dbReference type="OrthoDB" id="2390380at2759"/>
<feature type="non-terminal residue" evidence="1">
    <location>
        <position position="81"/>
    </location>
</feature>
<organism evidence="1 2">
    <name type="scientific">Modicella reniformis</name>
    <dbReference type="NCBI Taxonomy" id="1440133"/>
    <lineage>
        <taxon>Eukaryota</taxon>
        <taxon>Fungi</taxon>
        <taxon>Fungi incertae sedis</taxon>
        <taxon>Mucoromycota</taxon>
        <taxon>Mortierellomycotina</taxon>
        <taxon>Mortierellomycetes</taxon>
        <taxon>Mortierellales</taxon>
        <taxon>Mortierellaceae</taxon>
        <taxon>Modicella</taxon>
    </lineage>
</organism>
<sequence length="81" mass="9450">IFQVKTLDLRLGAGMDLLAELTDLREFSYLYEGHQQIGVEEALWIKEHWTRLGTFEGYPNPKSSVREQIREVLKLITIEDT</sequence>